<evidence type="ECO:0000313" key="4">
    <source>
        <dbReference type="Proteomes" id="UP000321234"/>
    </source>
</evidence>
<dbReference type="AlphaFoldDB" id="A0A5C8Z3A7"/>
<evidence type="ECO:0000256" key="1">
    <source>
        <dbReference type="RuleBase" id="RU362001"/>
    </source>
</evidence>
<dbReference type="SUPFAM" id="SSF140453">
    <property type="entry name" value="EsxAB dimer-like"/>
    <property type="match status" value="1"/>
</dbReference>
<name>A0A5C8Z3A7_9ACTN</name>
<reference evidence="3 4" key="1">
    <citation type="submission" date="2019-07" db="EMBL/GenBank/DDBJ databases">
        <title>Quadrisphaera sp. strain DD2A genome sequencing and assembly.</title>
        <authorList>
            <person name="Kim I."/>
        </authorList>
    </citation>
    <scope>NUCLEOTIDE SEQUENCE [LARGE SCALE GENOMIC DNA]</scope>
    <source>
        <strain evidence="3 4">DD2A</strain>
    </source>
</reference>
<evidence type="ECO:0000313" key="3">
    <source>
        <dbReference type="EMBL" id="TXR51703.1"/>
    </source>
</evidence>
<dbReference type="Pfam" id="PF06013">
    <property type="entry name" value="WXG100"/>
    <property type="match status" value="1"/>
</dbReference>
<dbReference type="Proteomes" id="UP000321234">
    <property type="component" value="Unassembled WGS sequence"/>
</dbReference>
<keyword evidence="4" id="KW-1185">Reference proteome</keyword>
<dbReference type="NCBIfam" id="TIGR03930">
    <property type="entry name" value="WXG100_ESAT6"/>
    <property type="match status" value="1"/>
</dbReference>
<feature type="region of interest" description="Disordered" evidence="2">
    <location>
        <begin position="1"/>
        <end position="20"/>
    </location>
</feature>
<evidence type="ECO:0000256" key="2">
    <source>
        <dbReference type="SAM" id="MobiDB-lite"/>
    </source>
</evidence>
<dbReference type="Gene3D" id="1.10.287.1060">
    <property type="entry name" value="ESAT-6-like"/>
    <property type="match status" value="1"/>
</dbReference>
<accession>A0A5C8Z3A7</accession>
<feature type="compositionally biased region" description="Low complexity" evidence="2">
    <location>
        <begin position="8"/>
        <end position="20"/>
    </location>
</feature>
<dbReference type="RefSeq" id="WP_147928385.1">
    <property type="nucleotide sequence ID" value="NZ_VKAC01000018.1"/>
</dbReference>
<comment type="caution">
    <text evidence="3">The sequence shown here is derived from an EMBL/GenBank/DDBJ whole genome shotgun (WGS) entry which is preliminary data.</text>
</comment>
<sequence>MSRFQVDSGAVEGASAAVAGSAGAISTEVDAMMRHLLDLQSTWQGAASTSFQGVVAQWRSTQEQVRTSLESIGQALASTGRTYEAAEADAVRVFSR</sequence>
<protein>
    <recommendedName>
        <fullName evidence="1">ESAT-6-like protein</fullName>
    </recommendedName>
</protein>
<dbReference type="OrthoDB" id="4231069at2"/>
<organism evidence="3 4">
    <name type="scientific">Quadrisphaera setariae</name>
    <dbReference type="NCBI Taxonomy" id="2593304"/>
    <lineage>
        <taxon>Bacteria</taxon>
        <taxon>Bacillati</taxon>
        <taxon>Actinomycetota</taxon>
        <taxon>Actinomycetes</taxon>
        <taxon>Kineosporiales</taxon>
        <taxon>Kineosporiaceae</taxon>
        <taxon>Quadrisphaera</taxon>
    </lineage>
</organism>
<dbReference type="InterPro" id="IPR036689">
    <property type="entry name" value="ESAT-6-like_sf"/>
</dbReference>
<gene>
    <name evidence="3" type="ORF">FMM08_21400</name>
</gene>
<proteinExistence type="inferred from homology"/>
<comment type="similarity">
    <text evidence="1">Belongs to the WXG100 family.</text>
</comment>
<dbReference type="EMBL" id="VKAC01000018">
    <property type="protein sequence ID" value="TXR51703.1"/>
    <property type="molecule type" value="Genomic_DNA"/>
</dbReference>
<dbReference type="InterPro" id="IPR010310">
    <property type="entry name" value="T7SS_ESAT-6-like"/>
</dbReference>